<dbReference type="Proteomes" id="UP000188967">
    <property type="component" value="Unassembled WGS sequence"/>
</dbReference>
<protein>
    <submittedName>
        <fullName evidence="1">Uncharacterized protein</fullName>
    </submittedName>
</protein>
<dbReference type="EMBL" id="MTPS01000174">
    <property type="protein sequence ID" value="ONG34789.1"/>
    <property type="molecule type" value="Genomic_DNA"/>
</dbReference>
<proteinExistence type="predicted"/>
<comment type="caution">
    <text evidence="1">The sequence shown here is derived from an EMBL/GenBank/DDBJ whole genome shotgun (WGS) entry which is preliminary data.</text>
</comment>
<reference evidence="1 2" key="1">
    <citation type="submission" date="2017-01" db="EMBL/GenBank/DDBJ databases">
        <title>Draft genome sequence of an E. coli strain isolated from human, in Amazon, Brazil.</title>
        <authorList>
            <person name="Moura Q."/>
            <person name="Fernandes M.R."/>
            <person name="Cerdeira L."/>
            <person name="Vianello M."/>
            <person name="Souza T.A."/>
            <person name="Ienne S."/>
            <person name="Lincopan N."/>
        </authorList>
    </citation>
    <scope>NUCLEOTIDE SEQUENCE [LARGE SCALE GENOMIC DNA]</scope>
    <source>
        <strain evidence="1 2">ICBEcBL-II-13</strain>
    </source>
</reference>
<name>A0A1V2GGY4_ECOLX</name>
<evidence type="ECO:0000313" key="2">
    <source>
        <dbReference type="Proteomes" id="UP000188967"/>
    </source>
</evidence>
<dbReference type="RefSeq" id="WP_076795365.1">
    <property type="nucleotide sequence ID" value="NZ_JAKVSX010000057.1"/>
</dbReference>
<accession>A0A1V2GGY4</accession>
<organism evidence="1 2">
    <name type="scientific">Escherichia coli</name>
    <dbReference type="NCBI Taxonomy" id="562"/>
    <lineage>
        <taxon>Bacteria</taxon>
        <taxon>Pseudomonadati</taxon>
        <taxon>Pseudomonadota</taxon>
        <taxon>Gammaproteobacteria</taxon>
        <taxon>Enterobacterales</taxon>
        <taxon>Enterobacteriaceae</taxon>
        <taxon>Escherichia</taxon>
    </lineage>
</organism>
<evidence type="ECO:0000313" key="1">
    <source>
        <dbReference type="EMBL" id="ONG34789.1"/>
    </source>
</evidence>
<dbReference type="AlphaFoldDB" id="A0A1V2GGY4"/>
<sequence>MSTQISINTRNMLARNIYAGLRILLGGEFFTVTQVKKGEYCGQEVIEIDFDWPENCDVLHAGFYTPGEVVRVHPSSNQVLCL</sequence>
<gene>
    <name evidence="1" type="ORF">BXT93_11570</name>
</gene>